<dbReference type="SUPFAM" id="SSF51735">
    <property type="entry name" value="NAD(P)-binding Rossmann-fold domains"/>
    <property type="match status" value="1"/>
</dbReference>
<dbReference type="Proteomes" id="UP000031184">
    <property type="component" value="Unassembled WGS sequence"/>
</dbReference>
<dbReference type="Pfam" id="PF13241">
    <property type="entry name" value="NAD_binding_7"/>
    <property type="match status" value="1"/>
</dbReference>
<dbReference type="InterPro" id="IPR035959">
    <property type="entry name" value="RutC-like_sf"/>
</dbReference>
<comment type="catalytic activity">
    <reaction evidence="7">
        <text>precorrin-2 + NAD(+) = sirohydrochlorin + NADH + 2 H(+)</text>
        <dbReference type="Rhea" id="RHEA:15613"/>
        <dbReference type="ChEBI" id="CHEBI:15378"/>
        <dbReference type="ChEBI" id="CHEBI:57540"/>
        <dbReference type="ChEBI" id="CHEBI:57945"/>
        <dbReference type="ChEBI" id="CHEBI:58351"/>
        <dbReference type="ChEBI" id="CHEBI:58827"/>
        <dbReference type="EC" id="1.3.1.76"/>
    </reaction>
</comment>
<dbReference type="InterPro" id="IPR006056">
    <property type="entry name" value="RidA"/>
</dbReference>
<name>A0A017H686_9FUSO</name>
<dbReference type="AlphaFoldDB" id="A0A017H686"/>
<dbReference type="UniPathway" id="UPA00262">
    <property type="reaction ID" value="UER00222"/>
</dbReference>
<dbReference type="Gene3D" id="3.30.1330.40">
    <property type="entry name" value="RutC-like"/>
    <property type="match status" value="1"/>
</dbReference>
<gene>
    <name evidence="8" type="ORF">C095_07855</name>
</gene>
<dbReference type="EMBL" id="AUZI01000019">
    <property type="protein sequence ID" value="KID48994.1"/>
    <property type="molecule type" value="Genomic_DNA"/>
</dbReference>
<comment type="similarity">
    <text evidence="2">Belongs to the RutC family.</text>
</comment>
<dbReference type="FunFam" id="3.30.1330.40:FF:000001">
    <property type="entry name" value="L-PSP family endoribonuclease"/>
    <property type="match status" value="1"/>
</dbReference>
<sequence length="277" mass="31233">MNNSFFPLFIDLKDKKVLLVGAGKISFRKACTLKKYGAIIEIVSEKIDKSFEIFPDIKIYQKRYEEKDLQDYFLVIAATENSSLNHKIVEDCKTKNILVNNITSKTDMTCRFGSICENEEYQIAISAYGHPSKSKALRKEINHYLIQRSDIRMKKVIHTEKAPAALGPYSQAIEANGVLYVSGQIPFVPATMTLVSDDVQAQTRQSLENIGAILEEAGYSFRDVVKASVFIKDMNDFAKINEVYNEYLGEAKPARACVEVARLPKDVKVEIEVIATK</sequence>
<comment type="caution">
    <text evidence="8">The sequence shown here is derived from an EMBL/GenBank/DDBJ whole genome shotgun (WGS) entry which is preliminary data.</text>
</comment>
<evidence type="ECO:0000256" key="6">
    <source>
        <dbReference type="ARBA" id="ARBA00023244"/>
    </source>
</evidence>
<dbReference type="InterPro" id="IPR006175">
    <property type="entry name" value="YjgF/YER057c/UK114"/>
</dbReference>
<dbReference type="GO" id="GO:0019354">
    <property type="term" value="P:siroheme biosynthetic process"/>
    <property type="evidence" value="ECO:0007669"/>
    <property type="project" value="UniProtKB-UniPathway"/>
</dbReference>
<evidence type="ECO:0000256" key="2">
    <source>
        <dbReference type="ARBA" id="ARBA00010552"/>
    </source>
</evidence>
<accession>A0A017H686</accession>
<dbReference type="InterPro" id="IPR036291">
    <property type="entry name" value="NAD(P)-bd_dom_sf"/>
</dbReference>
<keyword evidence="6" id="KW-0627">Porphyrin biosynthesis</keyword>
<proteinExistence type="inferred from homology"/>
<reference evidence="8 9" key="1">
    <citation type="submission" date="2013-08" db="EMBL/GenBank/DDBJ databases">
        <title>An opportunistic ruminal bacterium that causes liver abscesses in cattle.</title>
        <authorList>
            <person name="Benahmed F.H."/>
            <person name="Rasmussen M."/>
            <person name="Harbottle H."/>
            <person name="Soppet D."/>
            <person name="Nagaraja T.G."/>
            <person name="Davidson M."/>
        </authorList>
    </citation>
    <scope>NUCLEOTIDE SEQUENCE [LARGE SCALE GENOMIC DNA]</scope>
    <source>
        <strain evidence="8 9">B35</strain>
    </source>
</reference>
<evidence type="ECO:0000256" key="4">
    <source>
        <dbReference type="ARBA" id="ARBA00023002"/>
    </source>
</evidence>
<comment type="pathway">
    <text evidence="1">Porphyrin-containing compound metabolism; siroheme biosynthesis; sirohydrochlorin from precorrin-2: step 1/1.</text>
</comment>
<dbReference type="NCBIfam" id="TIGR01470">
    <property type="entry name" value="cysG_Nterm"/>
    <property type="match status" value="1"/>
</dbReference>
<dbReference type="PANTHER" id="PTHR11803">
    <property type="entry name" value="2-IMINOBUTANOATE/2-IMINOPROPANOATE DEAMINASE RIDA"/>
    <property type="match status" value="1"/>
</dbReference>
<dbReference type="NCBIfam" id="TIGR00004">
    <property type="entry name" value="Rid family detoxifying hydrolase"/>
    <property type="match status" value="1"/>
</dbReference>
<dbReference type="InterPro" id="IPR006367">
    <property type="entry name" value="Sirohaem_synthase_N"/>
</dbReference>
<dbReference type="InterPro" id="IPR019897">
    <property type="entry name" value="RidA_CS"/>
</dbReference>
<dbReference type="Gene3D" id="3.40.50.720">
    <property type="entry name" value="NAD(P)-binding Rossmann-like Domain"/>
    <property type="match status" value="1"/>
</dbReference>
<dbReference type="CDD" id="cd00448">
    <property type="entry name" value="YjgF_YER057c_UK114_family"/>
    <property type="match status" value="1"/>
</dbReference>
<dbReference type="PATRIC" id="fig|1226633.4.peg.1584"/>
<evidence type="ECO:0000313" key="9">
    <source>
        <dbReference type="Proteomes" id="UP000031184"/>
    </source>
</evidence>
<protein>
    <recommendedName>
        <fullName evidence="3">precorrin-2 dehydrogenase</fullName>
        <ecNumber evidence="3">1.3.1.76</ecNumber>
    </recommendedName>
</protein>
<dbReference type="GO" id="GO:0043115">
    <property type="term" value="F:precorrin-2 dehydrogenase activity"/>
    <property type="evidence" value="ECO:0007669"/>
    <property type="project" value="UniProtKB-EC"/>
</dbReference>
<dbReference type="EC" id="1.3.1.76" evidence="3"/>
<dbReference type="SUPFAM" id="SSF55298">
    <property type="entry name" value="YjgF-like"/>
    <property type="match status" value="1"/>
</dbReference>
<dbReference type="PANTHER" id="PTHR11803:SF39">
    <property type="entry name" value="2-IMINOBUTANOATE_2-IMINOPROPANOATE DEAMINASE"/>
    <property type="match status" value="1"/>
</dbReference>
<organism evidence="8 9">
    <name type="scientific">Fusobacterium necrophorum subsp. funduliforme B35</name>
    <dbReference type="NCBI Taxonomy" id="1226633"/>
    <lineage>
        <taxon>Bacteria</taxon>
        <taxon>Fusobacteriati</taxon>
        <taxon>Fusobacteriota</taxon>
        <taxon>Fusobacteriia</taxon>
        <taxon>Fusobacteriales</taxon>
        <taxon>Fusobacteriaceae</taxon>
        <taxon>Fusobacterium</taxon>
    </lineage>
</organism>
<dbReference type="GO" id="GO:0005829">
    <property type="term" value="C:cytosol"/>
    <property type="evidence" value="ECO:0007669"/>
    <property type="project" value="TreeGrafter"/>
</dbReference>
<evidence type="ECO:0000256" key="3">
    <source>
        <dbReference type="ARBA" id="ARBA00012400"/>
    </source>
</evidence>
<evidence type="ECO:0000313" key="8">
    <source>
        <dbReference type="EMBL" id="KID48994.1"/>
    </source>
</evidence>
<evidence type="ECO:0000256" key="7">
    <source>
        <dbReference type="ARBA" id="ARBA00047561"/>
    </source>
</evidence>
<dbReference type="Pfam" id="PF01042">
    <property type="entry name" value="Ribonuc_L-PSP"/>
    <property type="match status" value="1"/>
</dbReference>
<dbReference type="PROSITE" id="PS01094">
    <property type="entry name" value="UPF0076"/>
    <property type="match status" value="1"/>
</dbReference>
<evidence type="ECO:0000256" key="5">
    <source>
        <dbReference type="ARBA" id="ARBA00023027"/>
    </source>
</evidence>
<dbReference type="GO" id="GO:0019239">
    <property type="term" value="F:deaminase activity"/>
    <property type="evidence" value="ECO:0007669"/>
    <property type="project" value="TreeGrafter"/>
</dbReference>
<keyword evidence="5" id="KW-0520">NAD</keyword>
<evidence type="ECO:0000256" key="1">
    <source>
        <dbReference type="ARBA" id="ARBA00005010"/>
    </source>
</evidence>
<keyword evidence="4" id="KW-0560">Oxidoreductase</keyword>